<reference evidence="10 11" key="1">
    <citation type="submission" date="2022-05" db="EMBL/GenBank/DDBJ databases">
        <authorList>
            <consortium name="Genoscope - CEA"/>
            <person name="William W."/>
        </authorList>
    </citation>
    <scope>NUCLEOTIDE SEQUENCE [LARGE SCALE GENOMIC DNA]</scope>
</reference>
<feature type="compositionally biased region" description="Basic and acidic residues" evidence="8">
    <location>
        <begin position="287"/>
        <end position="299"/>
    </location>
</feature>
<keyword evidence="5" id="KW-0547">Nucleotide-binding</keyword>
<dbReference type="PANTHER" id="PTHR23389:SF6">
    <property type="entry name" value="REPLICATION FACTOR C SUBUNIT 1"/>
    <property type="match status" value="1"/>
</dbReference>
<dbReference type="InterPro" id="IPR003959">
    <property type="entry name" value="ATPase_AAA_core"/>
</dbReference>
<dbReference type="CDD" id="cd17752">
    <property type="entry name" value="BRCT_RFC1"/>
    <property type="match status" value="1"/>
</dbReference>
<dbReference type="InterPro" id="IPR036420">
    <property type="entry name" value="BRCT_dom_sf"/>
</dbReference>
<dbReference type="GO" id="GO:0003689">
    <property type="term" value="F:DNA clamp loader activity"/>
    <property type="evidence" value="ECO:0007669"/>
    <property type="project" value="InterPro"/>
</dbReference>
<proteinExistence type="inferred from homology"/>
<dbReference type="GO" id="GO:0003677">
    <property type="term" value="F:DNA binding"/>
    <property type="evidence" value="ECO:0007669"/>
    <property type="project" value="InterPro"/>
</dbReference>
<keyword evidence="11" id="KW-1185">Reference proteome</keyword>
<evidence type="ECO:0000256" key="8">
    <source>
        <dbReference type="SAM" id="MobiDB-lite"/>
    </source>
</evidence>
<dbReference type="SUPFAM" id="SSF48019">
    <property type="entry name" value="post-AAA+ oligomerization domain-like"/>
    <property type="match status" value="1"/>
</dbReference>
<evidence type="ECO:0000256" key="6">
    <source>
        <dbReference type="ARBA" id="ARBA00022840"/>
    </source>
</evidence>
<dbReference type="Gene3D" id="1.20.272.10">
    <property type="match status" value="1"/>
</dbReference>
<dbReference type="InterPro" id="IPR008921">
    <property type="entry name" value="DNA_pol3_clamp-load_cplx_C"/>
</dbReference>
<sequence>HIFLQDIRSFFSPTGKTAKQGASKVENKRGKDSTAKSLTKQDVRKLRTKTKGLSSSEDDDIARKQKPKENQKKKKKKGKNIIDSDSDEDPLPPRIRKATSVKKEESSKAKKNRRPISLDSDEEEAVPRKLKKSAKQTENVASKGVQQVEESPVKPKEKKATSALDFFGSTPVERESRKTFANKRKQRSDESEENEDSKVNRKEEYKNGREKEGRENRNVNRHTTEQPSKKRKEDFSESKSEVKKPSPEKKKEIPKTTPASKLAAKAATVPETPVRDSKPSPKKTVTPKKDKKDVDKETPIKGTPKVSKSEEVAEIPPSLEKKKSGYRSFMARDGPRALGSKEIPQGAENCLDGLTFVITGILESIEREEAADLIQRYGGKVTQSVSKKTSYVVVGRDPGESKLSKAKQCGTSQIDEDGLFELVRTKPGNETSYEPPSVEKKTKKKEKTEPVESLSQGKDQFEGDSSQLSERSVSSPATQTPSSSPALKGEPCLLWVDKYRPRAVKQIIGQQGDKSNMRKLMNWLRDWEKNRKKPASKSSFFNKDQDGSSCKAALLSGSPGVGKTTTATLVCEELGFTYIEMNASDTRSKKTLEEHISHSLSNKTMDGFLTGCQKADPSKHVLLMDEVDGMAGNEDRGGMQELISLIKSSKIPVICMCNDRNSPKMRSLANHCFDLRFQRPRVEQIKGAMMSIAFKEGLKIPPQAMEQIILGANRDVRQVLHNLSMWTAKEKSLNYDQAKEEAAKAQKDIKMGAFDAVRRLLSGAESSKMNLIEKSDMFFCDYSMMPLFMQENYLMVDPSQSRGDIKKTLSLVSQTADSICDGDLVEKLIRQGGNWSMLPMQAMFSCVIPSTLISGGMGQRIEFPQWLGKNSKYGRMDRMLQELKGHMRLSTSGSKLSMNMDYIPHLRKVLTRPLMTQESDQINPGVSRVMQVMENYDLTKEDWDSIIEVGQFEGQRDPVASIPSKVWCTF</sequence>
<evidence type="ECO:0000256" key="5">
    <source>
        <dbReference type="ARBA" id="ARBA00022741"/>
    </source>
</evidence>
<evidence type="ECO:0000256" key="1">
    <source>
        <dbReference type="ARBA" id="ARBA00004123"/>
    </source>
</evidence>
<dbReference type="GO" id="GO:0006260">
    <property type="term" value="P:DNA replication"/>
    <property type="evidence" value="ECO:0007669"/>
    <property type="project" value="UniProtKB-KW"/>
</dbReference>
<comment type="caution">
    <text evidence="10">The sequence shown here is derived from an EMBL/GenBank/DDBJ whole genome shotgun (WGS) entry which is preliminary data.</text>
</comment>
<feature type="compositionally biased region" description="Basic and acidic residues" evidence="8">
    <location>
        <begin position="61"/>
        <end position="70"/>
    </location>
</feature>
<comment type="similarity">
    <text evidence="2">Belongs to the activator 1 large subunit family.</text>
</comment>
<dbReference type="Pfam" id="PF00004">
    <property type="entry name" value="AAA"/>
    <property type="match status" value="1"/>
</dbReference>
<feature type="compositionally biased region" description="Basic and acidic residues" evidence="8">
    <location>
        <begin position="25"/>
        <end position="45"/>
    </location>
</feature>
<feature type="compositionally biased region" description="Polar residues" evidence="8">
    <location>
        <begin position="454"/>
        <end position="471"/>
    </location>
</feature>
<dbReference type="SUPFAM" id="SSF52540">
    <property type="entry name" value="P-loop containing nucleoside triphosphate hydrolases"/>
    <property type="match status" value="1"/>
</dbReference>
<evidence type="ECO:0000313" key="11">
    <source>
        <dbReference type="Proteomes" id="UP001159428"/>
    </source>
</evidence>
<dbReference type="InterPro" id="IPR001357">
    <property type="entry name" value="BRCT_dom"/>
</dbReference>
<organism evidence="10 11">
    <name type="scientific">Pocillopora meandrina</name>
    <dbReference type="NCBI Taxonomy" id="46732"/>
    <lineage>
        <taxon>Eukaryota</taxon>
        <taxon>Metazoa</taxon>
        <taxon>Cnidaria</taxon>
        <taxon>Anthozoa</taxon>
        <taxon>Hexacorallia</taxon>
        <taxon>Scleractinia</taxon>
        <taxon>Astrocoeniina</taxon>
        <taxon>Pocilloporidae</taxon>
        <taxon>Pocillopora</taxon>
    </lineage>
</organism>
<feature type="region of interest" description="Disordered" evidence="8">
    <location>
        <begin position="1"/>
        <end position="343"/>
    </location>
</feature>
<gene>
    <name evidence="10" type="ORF">PMEA_00030089</name>
</gene>
<dbReference type="InterPro" id="IPR012178">
    <property type="entry name" value="RFC1"/>
</dbReference>
<dbReference type="AlphaFoldDB" id="A0AAU9XTL0"/>
<dbReference type="SUPFAM" id="SSF52113">
    <property type="entry name" value="BRCT domain"/>
    <property type="match status" value="1"/>
</dbReference>
<dbReference type="GO" id="GO:0016887">
    <property type="term" value="F:ATP hydrolysis activity"/>
    <property type="evidence" value="ECO:0007669"/>
    <property type="project" value="InterPro"/>
</dbReference>
<dbReference type="InterPro" id="IPR003593">
    <property type="entry name" value="AAA+_ATPase"/>
</dbReference>
<evidence type="ECO:0000256" key="7">
    <source>
        <dbReference type="ARBA" id="ARBA00023242"/>
    </source>
</evidence>
<dbReference type="InterPro" id="IPR027417">
    <property type="entry name" value="P-loop_NTPase"/>
</dbReference>
<evidence type="ECO:0000313" key="10">
    <source>
        <dbReference type="EMBL" id="CAH3157421.1"/>
    </source>
</evidence>
<dbReference type="FunFam" id="1.20.272.10:FF:000053">
    <property type="match status" value="1"/>
</dbReference>
<evidence type="ECO:0000259" key="9">
    <source>
        <dbReference type="PROSITE" id="PS50172"/>
    </source>
</evidence>
<dbReference type="Pfam" id="PF08519">
    <property type="entry name" value="RFC1"/>
    <property type="match status" value="1"/>
</dbReference>
<protein>
    <recommendedName>
        <fullName evidence="3">Replication factor C subunit 1</fullName>
    </recommendedName>
</protein>
<comment type="subcellular location">
    <subcellularLocation>
        <location evidence="1">Nucleus</location>
    </subcellularLocation>
</comment>
<dbReference type="PIRSF" id="PIRSF036578">
    <property type="entry name" value="RFC1"/>
    <property type="match status" value="1"/>
</dbReference>
<dbReference type="SMART" id="SM00292">
    <property type="entry name" value="BRCT"/>
    <property type="match status" value="1"/>
</dbReference>
<dbReference type="Gene3D" id="3.40.50.300">
    <property type="entry name" value="P-loop containing nucleotide triphosphate hydrolases"/>
    <property type="match status" value="1"/>
</dbReference>
<keyword evidence="4" id="KW-0235">DNA replication</keyword>
<feature type="compositionally biased region" description="Basic and acidic residues" evidence="8">
    <location>
        <begin position="151"/>
        <end position="160"/>
    </location>
</feature>
<feature type="region of interest" description="Disordered" evidence="8">
    <location>
        <begin position="424"/>
        <end position="489"/>
    </location>
</feature>
<dbReference type="Gene3D" id="1.10.8.60">
    <property type="match status" value="1"/>
</dbReference>
<feature type="compositionally biased region" description="Low complexity" evidence="8">
    <location>
        <begin position="472"/>
        <end position="486"/>
    </location>
</feature>
<dbReference type="Gene3D" id="3.40.50.10190">
    <property type="entry name" value="BRCT domain"/>
    <property type="match status" value="1"/>
</dbReference>
<dbReference type="Pfam" id="PF25361">
    <property type="entry name" value="AAA_lid_RFC1"/>
    <property type="match status" value="1"/>
</dbReference>
<accession>A0AAU9XTL0</accession>
<evidence type="ECO:0000256" key="3">
    <source>
        <dbReference type="ARBA" id="ARBA00020401"/>
    </source>
</evidence>
<dbReference type="InterPro" id="IPR013725">
    <property type="entry name" value="DNA_replication_fac_RFC1_C"/>
</dbReference>
<feature type="non-terminal residue" evidence="10">
    <location>
        <position position="1"/>
    </location>
</feature>
<dbReference type="Proteomes" id="UP001159428">
    <property type="component" value="Unassembled WGS sequence"/>
</dbReference>
<feature type="domain" description="BRCT" evidence="9">
    <location>
        <begin position="346"/>
        <end position="426"/>
    </location>
</feature>
<dbReference type="CDD" id="cd18140">
    <property type="entry name" value="HLD_clamp_RFC"/>
    <property type="match status" value="1"/>
</dbReference>
<dbReference type="FunFam" id="3.40.50.300:FF:000395">
    <property type="entry name" value="Replication factor C subunit 1"/>
    <property type="match status" value="1"/>
</dbReference>
<dbReference type="GO" id="GO:0005524">
    <property type="term" value="F:ATP binding"/>
    <property type="evidence" value="ECO:0007669"/>
    <property type="project" value="UniProtKB-KW"/>
</dbReference>
<keyword evidence="6" id="KW-0067">ATP-binding</keyword>
<dbReference type="SMART" id="SM00382">
    <property type="entry name" value="AAA"/>
    <property type="match status" value="1"/>
</dbReference>
<dbReference type="GO" id="GO:0006281">
    <property type="term" value="P:DNA repair"/>
    <property type="evidence" value="ECO:0007669"/>
    <property type="project" value="InterPro"/>
</dbReference>
<keyword evidence="7" id="KW-0539">Nucleus</keyword>
<dbReference type="FunFam" id="1.10.8.60:FF:000021">
    <property type="entry name" value="Replication factor C subunit 1"/>
    <property type="match status" value="1"/>
</dbReference>
<dbReference type="GO" id="GO:0005663">
    <property type="term" value="C:DNA replication factor C complex"/>
    <property type="evidence" value="ECO:0007669"/>
    <property type="project" value="InterPro"/>
</dbReference>
<dbReference type="EMBL" id="CALNXJ010000064">
    <property type="protein sequence ID" value="CAH3157421.1"/>
    <property type="molecule type" value="Genomic_DNA"/>
</dbReference>
<evidence type="ECO:0000256" key="2">
    <source>
        <dbReference type="ARBA" id="ARBA00006116"/>
    </source>
</evidence>
<dbReference type="Pfam" id="PF00533">
    <property type="entry name" value="BRCT"/>
    <property type="match status" value="1"/>
</dbReference>
<dbReference type="FunFam" id="3.40.50.10190:FF:000001">
    <property type="entry name" value="Replication factor C subunit 1"/>
    <property type="match status" value="1"/>
</dbReference>
<dbReference type="CDD" id="cd00009">
    <property type="entry name" value="AAA"/>
    <property type="match status" value="1"/>
</dbReference>
<dbReference type="GO" id="GO:0005634">
    <property type="term" value="C:nucleus"/>
    <property type="evidence" value="ECO:0007669"/>
    <property type="project" value="UniProtKB-SubCell"/>
</dbReference>
<dbReference type="PANTHER" id="PTHR23389">
    <property type="entry name" value="CHROMOSOME TRANSMISSION FIDELITY FACTOR 18"/>
    <property type="match status" value="1"/>
</dbReference>
<name>A0AAU9XTL0_9CNID</name>
<evidence type="ECO:0000256" key="4">
    <source>
        <dbReference type="ARBA" id="ARBA00022705"/>
    </source>
</evidence>
<feature type="compositionally biased region" description="Basic and acidic residues" evidence="8">
    <location>
        <begin position="196"/>
        <end position="254"/>
    </location>
</feature>
<dbReference type="PROSITE" id="PS50172">
    <property type="entry name" value="BRCT"/>
    <property type="match status" value="1"/>
</dbReference>
<dbReference type="InterPro" id="IPR047854">
    <property type="entry name" value="RFC_lid"/>
</dbReference>